<evidence type="ECO:0000313" key="2">
    <source>
        <dbReference type="Proteomes" id="UP000308197"/>
    </source>
</evidence>
<dbReference type="EMBL" id="ML211314">
    <property type="protein sequence ID" value="TFK84468.1"/>
    <property type="molecule type" value="Genomic_DNA"/>
</dbReference>
<evidence type="ECO:0000313" key="1">
    <source>
        <dbReference type="EMBL" id="TFK84468.1"/>
    </source>
</evidence>
<sequence>MSLTNASANSDHTWAPLPISSLALVWRLRSLSPCSPAFLPASPHSTPSIAGIPFLKGAYRPRRRQAGAHLRTQSSLLALAMRIMFTDVG</sequence>
<dbReference type="AlphaFoldDB" id="A0A5C3P7C5"/>
<gene>
    <name evidence="1" type="ORF">K466DRAFT_588902</name>
</gene>
<keyword evidence="2" id="KW-1185">Reference proteome</keyword>
<dbReference type="Proteomes" id="UP000308197">
    <property type="component" value="Unassembled WGS sequence"/>
</dbReference>
<proteinExistence type="predicted"/>
<name>A0A5C3P7C5_9APHY</name>
<dbReference type="InParanoid" id="A0A5C3P7C5"/>
<reference evidence="1 2" key="1">
    <citation type="journal article" date="2019" name="Nat. Ecol. Evol.">
        <title>Megaphylogeny resolves global patterns of mushroom evolution.</title>
        <authorList>
            <person name="Varga T."/>
            <person name="Krizsan K."/>
            <person name="Foldi C."/>
            <person name="Dima B."/>
            <person name="Sanchez-Garcia M."/>
            <person name="Sanchez-Ramirez S."/>
            <person name="Szollosi G.J."/>
            <person name="Szarkandi J.G."/>
            <person name="Papp V."/>
            <person name="Albert L."/>
            <person name="Andreopoulos W."/>
            <person name="Angelini C."/>
            <person name="Antonin V."/>
            <person name="Barry K.W."/>
            <person name="Bougher N.L."/>
            <person name="Buchanan P."/>
            <person name="Buyck B."/>
            <person name="Bense V."/>
            <person name="Catcheside P."/>
            <person name="Chovatia M."/>
            <person name="Cooper J."/>
            <person name="Damon W."/>
            <person name="Desjardin D."/>
            <person name="Finy P."/>
            <person name="Geml J."/>
            <person name="Haridas S."/>
            <person name="Hughes K."/>
            <person name="Justo A."/>
            <person name="Karasinski D."/>
            <person name="Kautmanova I."/>
            <person name="Kiss B."/>
            <person name="Kocsube S."/>
            <person name="Kotiranta H."/>
            <person name="LaButti K.M."/>
            <person name="Lechner B.E."/>
            <person name="Liimatainen K."/>
            <person name="Lipzen A."/>
            <person name="Lukacs Z."/>
            <person name="Mihaltcheva S."/>
            <person name="Morgado L.N."/>
            <person name="Niskanen T."/>
            <person name="Noordeloos M.E."/>
            <person name="Ohm R.A."/>
            <person name="Ortiz-Santana B."/>
            <person name="Ovrebo C."/>
            <person name="Racz N."/>
            <person name="Riley R."/>
            <person name="Savchenko A."/>
            <person name="Shiryaev A."/>
            <person name="Soop K."/>
            <person name="Spirin V."/>
            <person name="Szebenyi C."/>
            <person name="Tomsovsky M."/>
            <person name="Tulloss R.E."/>
            <person name="Uehling J."/>
            <person name="Grigoriev I.V."/>
            <person name="Vagvolgyi C."/>
            <person name="Papp T."/>
            <person name="Martin F.M."/>
            <person name="Miettinen O."/>
            <person name="Hibbett D.S."/>
            <person name="Nagy L.G."/>
        </authorList>
    </citation>
    <scope>NUCLEOTIDE SEQUENCE [LARGE SCALE GENOMIC DNA]</scope>
    <source>
        <strain evidence="1 2">HHB13444</strain>
    </source>
</reference>
<accession>A0A5C3P7C5</accession>
<protein>
    <submittedName>
        <fullName evidence="1">Uncharacterized protein</fullName>
    </submittedName>
</protein>
<organism evidence="1 2">
    <name type="scientific">Polyporus arcularius HHB13444</name>
    <dbReference type="NCBI Taxonomy" id="1314778"/>
    <lineage>
        <taxon>Eukaryota</taxon>
        <taxon>Fungi</taxon>
        <taxon>Dikarya</taxon>
        <taxon>Basidiomycota</taxon>
        <taxon>Agaricomycotina</taxon>
        <taxon>Agaricomycetes</taxon>
        <taxon>Polyporales</taxon>
        <taxon>Polyporaceae</taxon>
        <taxon>Polyporus</taxon>
    </lineage>
</organism>